<sequence length="160" mass="17485">MSPETPPRASPPGRTPVAPPPPTATGLRGRCPRCGKGHLFSGFLKLAPCCEVCGLSYDFADPADGPAFFAMMIMSFPVLGFALWYDAAYQPSWWGHLLVSLPLLLLLCVAPLRPLKGWLVCSQYYYKAEEGRLAPQERPEAAPPAIVAELRDEKARRTEG</sequence>
<feature type="region of interest" description="Disordered" evidence="1">
    <location>
        <begin position="1"/>
        <end position="25"/>
    </location>
</feature>
<keyword evidence="2" id="KW-1133">Transmembrane helix</keyword>
<protein>
    <submittedName>
        <fullName evidence="3">DUF983 domain-containing protein</fullName>
    </submittedName>
</protein>
<organism evidence="3">
    <name type="scientific">Alsobacter sp. KACC 23698</name>
    <dbReference type="NCBI Taxonomy" id="3149229"/>
    <lineage>
        <taxon>Bacteria</taxon>
        <taxon>Pseudomonadati</taxon>
        <taxon>Pseudomonadota</taxon>
        <taxon>Alphaproteobacteria</taxon>
        <taxon>Hyphomicrobiales</taxon>
        <taxon>Alsobacteraceae</taxon>
        <taxon>Alsobacter</taxon>
    </lineage>
</organism>
<keyword evidence="2" id="KW-0812">Transmembrane</keyword>
<dbReference type="EMBL" id="CP157484">
    <property type="protein sequence ID" value="XBO39208.1"/>
    <property type="molecule type" value="Genomic_DNA"/>
</dbReference>
<name>A0AAU7JFN6_9HYPH</name>
<dbReference type="AlphaFoldDB" id="A0AAU7JFN6"/>
<feature type="transmembrane region" description="Helical" evidence="2">
    <location>
        <begin position="93"/>
        <end position="112"/>
    </location>
</feature>
<dbReference type="Pfam" id="PF06170">
    <property type="entry name" value="DUF983"/>
    <property type="match status" value="1"/>
</dbReference>
<reference evidence="3" key="1">
    <citation type="submission" date="2024-05" db="EMBL/GenBank/DDBJ databases">
        <authorList>
            <person name="Kim S."/>
            <person name="Heo J."/>
            <person name="Choi H."/>
            <person name="Choi Y."/>
            <person name="Kwon S.-W."/>
            <person name="Kim Y."/>
        </authorList>
    </citation>
    <scope>NUCLEOTIDE SEQUENCE</scope>
    <source>
        <strain evidence="3">KACC 23698</strain>
    </source>
</reference>
<feature type="transmembrane region" description="Helical" evidence="2">
    <location>
        <begin position="67"/>
        <end position="87"/>
    </location>
</feature>
<proteinExistence type="predicted"/>
<evidence type="ECO:0000256" key="1">
    <source>
        <dbReference type="SAM" id="MobiDB-lite"/>
    </source>
</evidence>
<dbReference type="RefSeq" id="WP_406856046.1">
    <property type="nucleotide sequence ID" value="NZ_CP157484.1"/>
</dbReference>
<feature type="compositionally biased region" description="Pro residues" evidence="1">
    <location>
        <begin position="1"/>
        <end position="23"/>
    </location>
</feature>
<gene>
    <name evidence="3" type="ORF">ABEG18_26650</name>
</gene>
<accession>A0AAU7JFN6</accession>
<keyword evidence="2" id="KW-0472">Membrane</keyword>
<evidence type="ECO:0000313" key="3">
    <source>
        <dbReference type="EMBL" id="XBO39208.1"/>
    </source>
</evidence>
<evidence type="ECO:0000256" key="2">
    <source>
        <dbReference type="SAM" id="Phobius"/>
    </source>
</evidence>
<dbReference type="InterPro" id="IPR009325">
    <property type="entry name" value="DUF983"/>
</dbReference>